<accession>A0A2X0V4I6</accession>
<evidence type="ECO:0000313" key="5">
    <source>
        <dbReference type="Proteomes" id="UP000250086"/>
    </source>
</evidence>
<feature type="domain" description="HTH cro/C1-type" evidence="3">
    <location>
        <begin position="109"/>
        <end position="138"/>
    </location>
</feature>
<gene>
    <name evidence="4" type="primary">rodZ</name>
    <name evidence="4" type="ORF">NCTC13093_00800</name>
</gene>
<dbReference type="PANTHER" id="PTHR34475">
    <property type="match status" value="1"/>
</dbReference>
<dbReference type="InterPro" id="IPR050400">
    <property type="entry name" value="Bact_Cytoskel_RodZ"/>
</dbReference>
<evidence type="ECO:0000256" key="1">
    <source>
        <dbReference type="SAM" id="MobiDB-lite"/>
    </source>
</evidence>
<dbReference type="PROSITE" id="PS50943">
    <property type="entry name" value="HTH_CROC1"/>
    <property type="match status" value="1"/>
</dbReference>
<evidence type="ECO:0000256" key="2">
    <source>
        <dbReference type="SAM" id="Phobius"/>
    </source>
</evidence>
<name>A0A2X0V4I6_9GAMM</name>
<dbReference type="CDD" id="cd00093">
    <property type="entry name" value="HTH_XRE"/>
    <property type="match status" value="1"/>
</dbReference>
<protein>
    <submittedName>
        <fullName evidence="4">Cytoskeleton protein rodZ</fullName>
    </submittedName>
</protein>
<keyword evidence="5" id="KW-1185">Reference proteome</keyword>
<organism evidence="4 5">
    <name type="scientific">Anaerobiospirillum thomasii</name>
    <dbReference type="NCBI Taxonomy" id="179995"/>
    <lineage>
        <taxon>Bacteria</taxon>
        <taxon>Pseudomonadati</taxon>
        <taxon>Pseudomonadota</taxon>
        <taxon>Gammaproteobacteria</taxon>
        <taxon>Aeromonadales</taxon>
        <taxon>Succinivibrionaceae</taxon>
        <taxon>Anaerobiospirillum</taxon>
    </lineage>
</organism>
<dbReference type="AlphaFoldDB" id="A0A2X0V4I6"/>
<dbReference type="Pfam" id="PF13413">
    <property type="entry name" value="HTH_25"/>
    <property type="match status" value="1"/>
</dbReference>
<dbReference type="Gene3D" id="1.10.260.40">
    <property type="entry name" value="lambda repressor-like DNA-binding domains"/>
    <property type="match status" value="1"/>
</dbReference>
<dbReference type="Proteomes" id="UP000250086">
    <property type="component" value="Unassembled WGS sequence"/>
</dbReference>
<sequence>MSDKKINKSQETPPLPRNLRNKARESLQSNHDNDLQKNADMSFSATDGSVDDELLNSQLTAGVDTDDRLPKPPVIDEGGDNYFNTEDVESIPVDPSSDDGVPNMPGAILRHAREKLGISQRQIAQNLKLRVNTIADIEFDRLNQVTAAPFTRRHIYNYAKLVNIAPNVVVTLYDNNVNAVAEVINNAMPVKKNRSYMYALALIALIAVSTGVYLVTDNKETDSKPVSDEIVIEQAAEPVVIEDTGSVSGEITAQASSEAQGEIKVDKNTLMAQEQAKALGSNLIKGKSNESSKDKSDDALVTTAIVKETQTAPAKNDASDKIAAVVAKNDKEQSAVEKKEQVEKKSDESAKAPVLSSNLKDISDKARLANRQGLASMNSASIAIKAPVTLIVKDSRGKVLATGSYVKGDKVNVSGIPPLEISLSDTKAVSVSYMGGSVSVPDAKQVKYKLPDR</sequence>
<reference evidence="4 5" key="1">
    <citation type="submission" date="2018-06" db="EMBL/GenBank/DDBJ databases">
        <authorList>
            <consortium name="Pathogen Informatics"/>
            <person name="Doyle S."/>
        </authorList>
    </citation>
    <scope>NUCLEOTIDE SEQUENCE [LARGE SCALE GENOMIC DNA]</scope>
    <source>
        <strain evidence="4 5">NCTC13093</strain>
    </source>
</reference>
<proteinExistence type="predicted"/>
<feature type="region of interest" description="Disordered" evidence="1">
    <location>
        <begin position="1"/>
        <end position="83"/>
    </location>
</feature>
<evidence type="ECO:0000259" key="3">
    <source>
        <dbReference type="PROSITE" id="PS50943"/>
    </source>
</evidence>
<feature type="region of interest" description="Disordered" evidence="1">
    <location>
        <begin position="329"/>
        <end position="352"/>
    </location>
</feature>
<feature type="compositionally biased region" description="Basic and acidic residues" evidence="1">
    <location>
        <begin position="329"/>
        <end position="350"/>
    </location>
</feature>
<evidence type="ECO:0000313" key="4">
    <source>
        <dbReference type="EMBL" id="SPT69424.1"/>
    </source>
</evidence>
<dbReference type="EMBL" id="UAPV01000001">
    <property type="protein sequence ID" value="SPT69424.1"/>
    <property type="molecule type" value="Genomic_DNA"/>
</dbReference>
<dbReference type="RefSeq" id="WP_113743600.1">
    <property type="nucleotide sequence ID" value="NZ_UAPV01000001.1"/>
</dbReference>
<dbReference type="InterPro" id="IPR025194">
    <property type="entry name" value="RodZ-like_C"/>
</dbReference>
<keyword evidence="2" id="KW-1133">Transmembrane helix</keyword>
<dbReference type="GO" id="GO:0003677">
    <property type="term" value="F:DNA binding"/>
    <property type="evidence" value="ECO:0007669"/>
    <property type="project" value="InterPro"/>
</dbReference>
<dbReference type="Pfam" id="PF13464">
    <property type="entry name" value="RodZ_C"/>
    <property type="match status" value="1"/>
</dbReference>
<dbReference type="PANTHER" id="PTHR34475:SF1">
    <property type="entry name" value="CYTOSKELETON PROTEIN RODZ"/>
    <property type="match status" value="1"/>
</dbReference>
<keyword evidence="2" id="KW-0812">Transmembrane</keyword>
<dbReference type="SUPFAM" id="SSF47413">
    <property type="entry name" value="lambda repressor-like DNA-binding domains"/>
    <property type="match status" value="1"/>
</dbReference>
<dbReference type="InterPro" id="IPR010982">
    <property type="entry name" value="Lambda_DNA-bd_dom_sf"/>
</dbReference>
<dbReference type="InterPro" id="IPR001387">
    <property type="entry name" value="Cro/C1-type_HTH"/>
</dbReference>
<keyword evidence="2" id="KW-0472">Membrane</keyword>
<feature type="transmembrane region" description="Helical" evidence="2">
    <location>
        <begin position="196"/>
        <end position="215"/>
    </location>
</feature>